<comment type="caution">
    <text evidence="2">The sequence shown here is derived from an EMBL/GenBank/DDBJ whole genome shotgun (WGS) entry which is preliminary data.</text>
</comment>
<dbReference type="RefSeq" id="WP_008788028.1">
    <property type="nucleotide sequence ID" value="NZ_AKCB01000007.1"/>
</dbReference>
<dbReference type="EMBL" id="ADKX01000014">
    <property type="protein sequence ID" value="EFW05811.1"/>
    <property type="molecule type" value="Genomic_DNA"/>
</dbReference>
<keyword evidence="1" id="KW-0472">Membrane</keyword>
<feature type="transmembrane region" description="Helical" evidence="1">
    <location>
        <begin position="5"/>
        <end position="25"/>
    </location>
</feature>
<gene>
    <name evidence="2" type="ORF">HMPREF9488_00912</name>
</gene>
<keyword evidence="1" id="KW-1133">Transmembrane helix</keyword>
<evidence type="ECO:0000313" key="2">
    <source>
        <dbReference type="EMBL" id="EFW05811.1"/>
    </source>
</evidence>
<evidence type="ECO:0000256" key="1">
    <source>
        <dbReference type="SAM" id="Phobius"/>
    </source>
</evidence>
<dbReference type="Proteomes" id="UP000003157">
    <property type="component" value="Unassembled WGS sequence"/>
</dbReference>
<protein>
    <submittedName>
        <fullName evidence="2">Uncharacterized protein</fullName>
    </submittedName>
</protein>
<dbReference type="AlphaFoldDB" id="E7G824"/>
<dbReference type="GeneID" id="78231629"/>
<organism evidence="2 3">
    <name type="scientific">Coprobacillus cateniformis</name>
    <dbReference type="NCBI Taxonomy" id="100884"/>
    <lineage>
        <taxon>Bacteria</taxon>
        <taxon>Bacillati</taxon>
        <taxon>Bacillota</taxon>
        <taxon>Erysipelotrichia</taxon>
        <taxon>Erysipelotrichales</taxon>
        <taxon>Coprobacillaceae</taxon>
        <taxon>Coprobacillus</taxon>
    </lineage>
</organism>
<keyword evidence="1" id="KW-0812">Transmembrane</keyword>
<dbReference type="STRING" id="100884.GCA_000269565_03896"/>
<evidence type="ECO:0000313" key="3">
    <source>
        <dbReference type="Proteomes" id="UP000003157"/>
    </source>
</evidence>
<accession>E7G824</accession>
<sequence length="196" mass="23064">MVSIIVKCLALVIMILCIIGLFLLVKKVKSSHLCDLLEVKGFDFDTYSIVKEGGYTKYYECQGIDIKNMPSKEREAYYGAFHQFIKMQVKFSNIYLSVPFHIDTGVYDKYEVENMNLQKIKEIKIRKMKDLNVNKLDDKCYLIIYATTKEEMEQYIYYVETYLCHAIPLRELSEVETLNVMQISYNPYLLEKRGGY</sequence>
<reference evidence="2 3" key="1">
    <citation type="submission" date="2010-12" db="EMBL/GenBank/DDBJ databases">
        <title>The Genome Sequence of Coprobacillus sp. strain 29_1.</title>
        <authorList>
            <consortium name="The Broad Institute Genome Sequencing Platform"/>
            <person name="Earl A."/>
            <person name="Ward D."/>
            <person name="Feldgarden M."/>
            <person name="Gevers D."/>
            <person name="Daigneault M."/>
            <person name="Sibley C.D."/>
            <person name="White A."/>
            <person name="Strauss J."/>
            <person name="Allen-Vercoe E."/>
            <person name="Young S.K."/>
            <person name="Zeng Q."/>
            <person name="Gargeya S."/>
            <person name="Fitzgerald M."/>
            <person name="Haas B."/>
            <person name="Abouelleil A."/>
            <person name="Alvarado L."/>
            <person name="Arachchi H.M."/>
            <person name="Berlin A."/>
            <person name="Brown A."/>
            <person name="Chapman S.B."/>
            <person name="Chen Z."/>
            <person name="Dunbar C."/>
            <person name="Freedman E."/>
            <person name="Gearin G."/>
            <person name="Gellesch M."/>
            <person name="Goldberg J."/>
            <person name="Griggs A."/>
            <person name="Gujja S."/>
            <person name="Heilman E."/>
            <person name="Heiman D."/>
            <person name="Howarth C."/>
            <person name="Larson L."/>
            <person name="Lui A."/>
            <person name="MacDonald P.J.P."/>
            <person name="Mehta T."/>
            <person name="Montmayeur A."/>
            <person name="Murphy C."/>
            <person name="Neiman D."/>
            <person name="Pearson M."/>
            <person name="Priest M."/>
            <person name="Roberts A."/>
            <person name="Saif S."/>
            <person name="Shea T."/>
            <person name="Shenoy N."/>
            <person name="Sisk P."/>
            <person name="Stolte C."/>
            <person name="Sykes S."/>
            <person name="White J."/>
            <person name="Yandava C."/>
            <person name="Nusbaum C."/>
            <person name="Birren B."/>
        </authorList>
    </citation>
    <scope>NUCLEOTIDE SEQUENCE [LARGE SCALE GENOMIC DNA]</scope>
    <source>
        <strain evidence="2 3">29_1</strain>
    </source>
</reference>
<keyword evidence="3" id="KW-1185">Reference proteome</keyword>
<name>E7G824_9FIRM</name>
<proteinExistence type="predicted"/>
<dbReference type="HOGENOM" id="CLU_1388203_0_0_9"/>